<name>A0ABV3ZBL4_9BACT</name>
<organism evidence="3 4">
    <name type="scientific">Danxiaibacter flavus</name>
    <dbReference type="NCBI Taxonomy" id="3049108"/>
    <lineage>
        <taxon>Bacteria</taxon>
        <taxon>Pseudomonadati</taxon>
        <taxon>Bacteroidota</taxon>
        <taxon>Chitinophagia</taxon>
        <taxon>Chitinophagales</taxon>
        <taxon>Chitinophagaceae</taxon>
        <taxon>Danxiaibacter</taxon>
    </lineage>
</organism>
<comment type="caution">
    <text evidence="3">The sequence shown here is derived from an EMBL/GenBank/DDBJ whole genome shotgun (WGS) entry which is preliminary data.</text>
</comment>
<keyword evidence="4" id="KW-1185">Reference proteome</keyword>
<evidence type="ECO:0008006" key="5">
    <source>
        <dbReference type="Google" id="ProtNLM"/>
    </source>
</evidence>
<gene>
    <name evidence="3" type="ORF">QTN47_03920</name>
</gene>
<proteinExistence type="predicted"/>
<keyword evidence="2" id="KW-0732">Signal</keyword>
<dbReference type="EMBL" id="JAULBC010000001">
    <property type="protein sequence ID" value="MEX6686624.1"/>
    <property type="molecule type" value="Genomic_DNA"/>
</dbReference>
<dbReference type="PROSITE" id="PS51257">
    <property type="entry name" value="PROKAR_LIPOPROTEIN"/>
    <property type="match status" value="1"/>
</dbReference>
<evidence type="ECO:0000256" key="2">
    <source>
        <dbReference type="SAM" id="SignalP"/>
    </source>
</evidence>
<feature type="region of interest" description="Disordered" evidence="1">
    <location>
        <begin position="23"/>
        <end position="42"/>
    </location>
</feature>
<evidence type="ECO:0000313" key="3">
    <source>
        <dbReference type="EMBL" id="MEX6686624.1"/>
    </source>
</evidence>
<accession>A0ABV3ZBL4</accession>
<reference evidence="3 4" key="1">
    <citation type="submission" date="2023-07" db="EMBL/GenBank/DDBJ databases">
        <authorList>
            <person name="Lian W.-H."/>
        </authorList>
    </citation>
    <scope>NUCLEOTIDE SEQUENCE [LARGE SCALE GENOMIC DNA]</scope>
    <source>
        <strain evidence="3 4">SYSU DXS3180</strain>
    </source>
</reference>
<protein>
    <recommendedName>
        <fullName evidence="5">FimB/Mfa2 family fimbrial subunit</fullName>
    </recommendedName>
</protein>
<sequence length="308" mass="34021">MSKKFYVIALAACIAAVACSKSSSRPEENQPGGAQPQTGSSSVKYPVHFSIGNIEVTENGRTGNKEVPAANFLRYFFYGAYDSSGRLISKKIQSADDVIAYPWNNGEVSDSLPAGKYTIVLAGANWSFFEEENREDSLLNVLKLASKHGQDIFHRKFDVTVSEKDTTYGNVRLSRLSGLFQYKITDTLPDEVIAISVLIDNMPTYYSPANDSLTAIDNIRFYNYYDRGNSPFISGQFSFLGSQNKHRVTISGRTASDKTLYEKVIENVFITPNKITILRGTLSDAPVGGNPIILTADPDYADTTYVNF</sequence>
<feature type="chain" id="PRO_5045257318" description="FimB/Mfa2 family fimbrial subunit" evidence="2">
    <location>
        <begin position="21"/>
        <end position="308"/>
    </location>
</feature>
<dbReference type="Proteomes" id="UP001560573">
    <property type="component" value="Unassembled WGS sequence"/>
</dbReference>
<feature type="signal peptide" evidence="2">
    <location>
        <begin position="1"/>
        <end position="20"/>
    </location>
</feature>
<evidence type="ECO:0000256" key="1">
    <source>
        <dbReference type="SAM" id="MobiDB-lite"/>
    </source>
</evidence>
<dbReference type="RefSeq" id="WP_369328020.1">
    <property type="nucleotide sequence ID" value="NZ_JAULBC010000001.1"/>
</dbReference>
<evidence type="ECO:0000313" key="4">
    <source>
        <dbReference type="Proteomes" id="UP001560573"/>
    </source>
</evidence>